<dbReference type="Pfam" id="PF00226">
    <property type="entry name" value="DnaJ"/>
    <property type="match status" value="1"/>
</dbReference>
<evidence type="ECO:0000313" key="4">
    <source>
        <dbReference type="Proteomes" id="UP000322876"/>
    </source>
</evidence>
<dbReference type="InterPro" id="IPR011990">
    <property type="entry name" value="TPR-like_helical_dom_sf"/>
</dbReference>
<feature type="repeat" description="TPR" evidence="1">
    <location>
        <begin position="152"/>
        <end position="185"/>
    </location>
</feature>
<accession>A0A5A8F7X7</accession>
<dbReference type="RefSeq" id="WP_149265919.1">
    <property type="nucleotide sequence ID" value="NZ_VFJB01000004.1"/>
</dbReference>
<dbReference type="Gene3D" id="1.25.40.10">
    <property type="entry name" value="Tetratricopeptide repeat domain"/>
    <property type="match status" value="1"/>
</dbReference>
<gene>
    <name evidence="3" type="ORF">FHQ18_04165</name>
</gene>
<dbReference type="AlphaFoldDB" id="A0A5A8F7X7"/>
<dbReference type="SUPFAM" id="SSF48452">
    <property type="entry name" value="TPR-like"/>
    <property type="match status" value="1"/>
</dbReference>
<dbReference type="SMART" id="SM00028">
    <property type="entry name" value="TPR"/>
    <property type="match status" value="2"/>
</dbReference>
<dbReference type="OrthoDB" id="9779889at2"/>
<sequence>MNDIKTCLNLLGLDEKASIAEVKKRYFELAKLLHPDVNKSTQEEFIAVTKAYKYLMQVMKGEEVTDPNIEIYETKREINYKQIAKKFFATGVKHYKEGDINNALYMFEEAYRRDKNTKYKKWIIKCYMYKDRRLFDAKQLCLELIREEQWDPENYVLLGDIYSKKKLYKAAKEYYNKAIELGYPKDKLKDKLVEEKKGVFGKFFKK</sequence>
<dbReference type="SUPFAM" id="SSF46565">
    <property type="entry name" value="Chaperone J-domain"/>
    <property type="match status" value="1"/>
</dbReference>
<feature type="domain" description="J" evidence="2">
    <location>
        <begin position="6"/>
        <end position="84"/>
    </location>
</feature>
<dbReference type="Proteomes" id="UP000322876">
    <property type="component" value="Unassembled WGS sequence"/>
</dbReference>
<keyword evidence="4" id="KW-1185">Reference proteome</keyword>
<dbReference type="EMBL" id="VFJB01000004">
    <property type="protein sequence ID" value="KAA0258362.1"/>
    <property type="molecule type" value="Genomic_DNA"/>
</dbReference>
<evidence type="ECO:0000256" key="1">
    <source>
        <dbReference type="PROSITE-ProRule" id="PRU00339"/>
    </source>
</evidence>
<proteinExistence type="predicted"/>
<dbReference type="InterPro" id="IPR019734">
    <property type="entry name" value="TPR_rpt"/>
</dbReference>
<evidence type="ECO:0000313" key="3">
    <source>
        <dbReference type="EMBL" id="KAA0258362.1"/>
    </source>
</evidence>
<organism evidence="3 4">
    <name type="scientific">Deferribacter autotrophicus</name>
    <dbReference type="NCBI Taxonomy" id="500465"/>
    <lineage>
        <taxon>Bacteria</taxon>
        <taxon>Pseudomonadati</taxon>
        <taxon>Deferribacterota</taxon>
        <taxon>Deferribacteres</taxon>
        <taxon>Deferribacterales</taxon>
        <taxon>Deferribacteraceae</taxon>
        <taxon>Deferribacter</taxon>
    </lineage>
</organism>
<dbReference type="Gene3D" id="1.10.287.110">
    <property type="entry name" value="DnaJ domain"/>
    <property type="match status" value="1"/>
</dbReference>
<dbReference type="PROSITE" id="PS50076">
    <property type="entry name" value="DNAJ_2"/>
    <property type="match status" value="1"/>
</dbReference>
<reference evidence="3 4" key="1">
    <citation type="submission" date="2019-06" db="EMBL/GenBank/DDBJ databases">
        <title>Genomic insights into carbon and energy metabolism of Deferribacter autotrophicus revealed new metabolic traits in the phylum Deferribacteres.</title>
        <authorList>
            <person name="Slobodkin A.I."/>
            <person name="Slobodkina G.B."/>
            <person name="Allioux M."/>
            <person name="Alain K."/>
            <person name="Jebbar M."/>
            <person name="Shadrin V."/>
            <person name="Kublanov I.V."/>
            <person name="Toshchakov S.V."/>
            <person name="Bonch-Osmolovskaya E.A."/>
        </authorList>
    </citation>
    <scope>NUCLEOTIDE SEQUENCE [LARGE SCALE GENOMIC DNA]</scope>
    <source>
        <strain evidence="3 4">SL50</strain>
    </source>
</reference>
<dbReference type="PROSITE" id="PS50005">
    <property type="entry name" value="TPR"/>
    <property type="match status" value="2"/>
</dbReference>
<keyword evidence="1" id="KW-0802">TPR repeat</keyword>
<comment type="caution">
    <text evidence="3">The sequence shown here is derived from an EMBL/GenBank/DDBJ whole genome shotgun (WGS) entry which is preliminary data.</text>
</comment>
<dbReference type="InterPro" id="IPR036869">
    <property type="entry name" value="J_dom_sf"/>
</dbReference>
<protein>
    <recommendedName>
        <fullName evidence="2">J domain-containing protein</fullName>
    </recommendedName>
</protein>
<dbReference type="CDD" id="cd06257">
    <property type="entry name" value="DnaJ"/>
    <property type="match status" value="1"/>
</dbReference>
<dbReference type="InterPro" id="IPR001623">
    <property type="entry name" value="DnaJ_domain"/>
</dbReference>
<evidence type="ECO:0000259" key="2">
    <source>
        <dbReference type="PROSITE" id="PS50076"/>
    </source>
</evidence>
<feature type="repeat" description="TPR" evidence="1">
    <location>
        <begin position="84"/>
        <end position="117"/>
    </location>
</feature>
<name>A0A5A8F7X7_9BACT</name>
<dbReference type="SMART" id="SM00271">
    <property type="entry name" value="DnaJ"/>
    <property type="match status" value="1"/>
</dbReference>
<dbReference type="Pfam" id="PF13181">
    <property type="entry name" value="TPR_8"/>
    <property type="match status" value="1"/>
</dbReference>